<dbReference type="PANTHER" id="PTHR31082:SF4">
    <property type="entry name" value="PHEROMONE-REGULATED MEMBRANE PROTEIN 10"/>
    <property type="match status" value="1"/>
</dbReference>
<evidence type="ECO:0000313" key="5">
    <source>
        <dbReference type="Proteomes" id="UP000450000"/>
    </source>
</evidence>
<feature type="transmembrane region" description="Helical" evidence="2">
    <location>
        <begin position="303"/>
        <end position="321"/>
    </location>
</feature>
<proteinExistence type="inferred from homology"/>
<dbReference type="InterPro" id="IPR051361">
    <property type="entry name" value="ThrE/Ser_Exporter"/>
</dbReference>
<evidence type="ECO:0000256" key="2">
    <source>
        <dbReference type="SAM" id="Phobius"/>
    </source>
</evidence>
<keyword evidence="2" id="KW-1133">Transmembrane helix</keyword>
<protein>
    <submittedName>
        <fullName evidence="4">Threonine/serine exporter family protein</fullName>
    </submittedName>
</protein>
<feature type="transmembrane region" description="Helical" evidence="2">
    <location>
        <begin position="204"/>
        <end position="222"/>
    </location>
</feature>
<dbReference type="Pfam" id="PF06738">
    <property type="entry name" value="ThrE"/>
    <property type="match status" value="1"/>
</dbReference>
<feature type="transmembrane region" description="Helical" evidence="2">
    <location>
        <begin position="381"/>
        <end position="398"/>
    </location>
</feature>
<feature type="transmembrane region" description="Helical" evidence="2">
    <location>
        <begin position="328"/>
        <end position="346"/>
    </location>
</feature>
<gene>
    <name evidence="4" type="ORF">F7Q99_21655</name>
</gene>
<dbReference type="GO" id="GO:0022857">
    <property type="term" value="F:transmembrane transporter activity"/>
    <property type="evidence" value="ECO:0007669"/>
    <property type="project" value="InterPro"/>
</dbReference>
<dbReference type="PANTHER" id="PTHR31082">
    <property type="entry name" value="PHEROMONE-REGULATED MEMBRANE PROTEIN 10"/>
    <property type="match status" value="1"/>
</dbReference>
<evidence type="ECO:0000259" key="3">
    <source>
        <dbReference type="Pfam" id="PF06738"/>
    </source>
</evidence>
<comment type="similarity">
    <text evidence="1">Belongs to the ThrE exporter (TC 2.A.79) family.</text>
</comment>
<keyword evidence="5" id="KW-1185">Reference proteome</keyword>
<name>A0A6N7KVD8_9ACTN</name>
<feature type="domain" description="Threonine/serine exporter-like N-terminal" evidence="3">
    <location>
        <begin position="51"/>
        <end position="286"/>
    </location>
</feature>
<reference evidence="4 5" key="1">
    <citation type="submission" date="2019-09" db="EMBL/GenBank/DDBJ databases">
        <title>Genome Sequences of Streptomyces kaniharaensis ATCC 21070.</title>
        <authorList>
            <person name="Zhu W."/>
            <person name="De Crecy-Lagard V."/>
            <person name="Richards N.G."/>
        </authorList>
    </citation>
    <scope>NUCLEOTIDE SEQUENCE [LARGE SCALE GENOMIC DNA]</scope>
    <source>
        <strain evidence="4 5">SF-557</strain>
    </source>
</reference>
<dbReference type="OrthoDB" id="235893at2"/>
<feature type="transmembrane region" description="Helical" evidence="2">
    <location>
        <begin position="234"/>
        <end position="259"/>
    </location>
</feature>
<feature type="transmembrane region" description="Helical" evidence="2">
    <location>
        <begin position="352"/>
        <end position="374"/>
    </location>
</feature>
<keyword evidence="2" id="KW-0812">Transmembrane</keyword>
<dbReference type="Proteomes" id="UP000450000">
    <property type="component" value="Unassembled WGS sequence"/>
</dbReference>
<evidence type="ECO:0000313" key="4">
    <source>
        <dbReference type="EMBL" id="MQS14795.1"/>
    </source>
</evidence>
<feature type="transmembrane region" description="Helical" evidence="2">
    <location>
        <begin position="410"/>
        <end position="432"/>
    </location>
</feature>
<organism evidence="4 5">
    <name type="scientific">Streptomyces kaniharaensis</name>
    <dbReference type="NCBI Taxonomy" id="212423"/>
    <lineage>
        <taxon>Bacteria</taxon>
        <taxon>Bacillati</taxon>
        <taxon>Actinomycetota</taxon>
        <taxon>Actinomycetes</taxon>
        <taxon>Kitasatosporales</taxon>
        <taxon>Streptomycetaceae</taxon>
        <taxon>Streptomyces</taxon>
    </lineage>
</organism>
<sequence>MRIASQPPHRHQGGPVHVENGKRLHATVRAMFSTVPPDRGPDSPADPRRRLLLELGAGLLSGGLPVHDVEEELRGLGRTLGAPDVRVAALTTGLFVALSADDATAFEPVGPALRFEQTADLLDVVHRLRAGGLEGHRALRDLDAIRRAPARWPAWVADLGMVPVGVGLCLYLQPVASNVLAAAIGSLLVAGLTMTARRLPLLRPLLPVTAGFLVSVLVLGAARVSLLDGPLRTIVATLAILLPGALLVTGLSEIAAGAASAGTARLVSGSVQLALFLTGVVAAATVTGVPVSALADTQVATPSWWVICLGLALAVAGLVINVNTPPPAIPWIVAVIAVAAAVQVTVGSANGAAVGGLAGAVAAAAAATVAHWLWGGSSWQVLYLPAFWVVVPGSFGLLNTAQIEVGNGAHAVLAAVSAMFGVSIGTLIGSVISRIPQPTTAPPRPRP</sequence>
<dbReference type="InterPro" id="IPR010619">
    <property type="entry name" value="ThrE-like_N"/>
</dbReference>
<feature type="transmembrane region" description="Helical" evidence="2">
    <location>
        <begin position="271"/>
        <end position="291"/>
    </location>
</feature>
<keyword evidence="2" id="KW-0472">Membrane</keyword>
<feature type="transmembrane region" description="Helical" evidence="2">
    <location>
        <begin position="179"/>
        <end position="197"/>
    </location>
</feature>
<evidence type="ECO:0000256" key="1">
    <source>
        <dbReference type="ARBA" id="ARBA00034125"/>
    </source>
</evidence>
<accession>A0A6N7KVD8</accession>
<comment type="caution">
    <text evidence="4">The sequence shown here is derived from an EMBL/GenBank/DDBJ whole genome shotgun (WGS) entry which is preliminary data.</text>
</comment>
<dbReference type="AlphaFoldDB" id="A0A6N7KVD8"/>
<dbReference type="EMBL" id="WBOF01000001">
    <property type="protein sequence ID" value="MQS14795.1"/>
    <property type="molecule type" value="Genomic_DNA"/>
</dbReference>